<protein>
    <recommendedName>
        <fullName evidence="2">Amine oxidase domain-containing protein</fullName>
    </recommendedName>
</protein>
<evidence type="ECO:0000313" key="3">
    <source>
        <dbReference type="EMBL" id="KAG8463631.1"/>
    </source>
</evidence>
<dbReference type="GO" id="GO:0016491">
    <property type="term" value="F:oxidoreductase activity"/>
    <property type="evidence" value="ECO:0007669"/>
    <property type="project" value="InterPro"/>
</dbReference>
<feature type="chain" id="PRO_5035302163" description="Amine oxidase domain-containing protein" evidence="1">
    <location>
        <begin position="21"/>
        <end position="475"/>
    </location>
</feature>
<evidence type="ECO:0000259" key="2">
    <source>
        <dbReference type="Pfam" id="PF01593"/>
    </source>
</evidence>
<dbReference type="InterPro" id="IPR002937">
    <property type="entry name" value="Amino_oxidase"/>
</dbReference>
<comment type="caution">
    <text evidence="3">The sequence shown here is derived from an EMBL/GenBank/DDBJ whole genome shotgun (WGS) entry which is preliminary data.</text>
</comment>
<gene>
    <name evidence="3" type="ORF">KFE25_003904</name>
</gene>
<feature type="domain" description="Amine oxidase" evidence="2">
    <location>
        <begin position="36"/>
        <end position="460"/>
    </location>
</feature>
<dbReference type="EMBL" id="JAGTXO010000015">
    <property type="protein sequence ID" value="KAG8463631.1"/>
    <property type="molecule type" value="Genomic_DNA"/>
</dbReference>
<evidence type="ECO:0000256" key="1">
    <source>
        <dbReference type="SAM" id="SignalP"/>
    </source>
</evidence>
<proteinExistence type="predicted"/>
<reference evidence="3" key="1">
    <citation type="submission" date="2021-05" db="EMBL/GenBank/DDBJ databases">
        <title>The genome of the haptophyte Pavlova lutheri (Diacronema luteri, Pavlovales) - a model for lipid biosynthesis in eukaryotic algae.</title>
        <authorList>
            <person name="Hulatt C.J."/>
            <person name="Posewitz M.C."/>
        </authorList>
    </citation>
    <scope>NUCLEOTIDE SEQUENCE</scope>
    <source>
        <strain evidence="3">NIVA-4/92</strain>
    </source>
</reference>
<dbReference type="OMA" id="RFFHLVW"/>
<keyword evidence="1" id="KW-0732">Signal</keyword>
<dbReference type="Gene3D" id="3.50.50.60">
    <property type="entry name" value="FAD/NAD(P)-binding domain"/>
    <property type="match status" value="2"/>
</dbReference>
<dbReference type="Pfam" id="PF01593">
    <property type="entry name" value="Amino_oxidase"/>
    <property type="match status" value="1"/>
</dbReference>
<dbReference type="PANTHER" id="PTHR42841">
    <property type="entry name" value="AMINE OXIDASE"/>
    <property type="match status" value="1"/>
</dbReference>
<dbReference type="AlphaFoldDB" id="A0A8J5X8K5"/>
<dbReference type="InterPro" id="IPR036188">
    <property type="entry name" value="FAD/NAD-bd_sf"/>
</dbReference>
<evidence type="ECO:0000313" key="4">
    <source>
        <dbReference type="Proteomes" id="UP000751190"/>
    </source>
</evidence>
<dbReference type="SUPFAM" id="SSF51905">
    <property type="entry name" value="FAD/NAD(P)-binding domain"/>
    <property type="match status" value="1"/>
</dbReference>
<accession>A0A8J5X8K5</accession>
<keyword evidence="4" id="KW-1185">Reference proteome</keyword>
<dbReference type="PRINTS" id="PR00419">
    <property type="entry name" value="ADXRDTASE"/>
</dbReference>
<organism evidence="3 4">
    <name type="scientific">Diacronema lutheri</name>
    <name type="common">Unicellular marine alga</name>
    <name type="synonym">Monochrysis lutheri</name>
    <dbReference type="NCBI Taxonomy" id="2081491"/>
    <lineage>
        <taxon>Eukaryota</taxon>
        <taxon>Haptista</taxon>
        <taxon>Haptophyta</taxon>
        <taxon>Pavlovophyceae</taxon>
        <taxon>Pavlovales</taxon>
        <taxon>Pavlovaceae</taxon>
        <taxon>Diacronema</taxon>
    </lineage>
</organism>
<feature type="signal peptide" evidence="1">
    <location>
        <begin position="1"/>
        <end position="20"/>
    </location>
</feature>
<name>A0A8J5X8K5_DIALT</name>
<dbReference type="Proteomes" id="UP000751190">
    <property type="component" value="Unassembled WGS sequence"/>
</dbReference>
<dbReference type="OrthoDB" id="5046242at2759"/>
<sequence>MGTSMRTAALLLAHAALAAGVSVAVRPRVTVVGAGVSGLCCARTLHAAGVDVSVIERADGVGGRVRSDIVDGFILDRGFQVFLTEYPEPRSVLDLDALDLRPFLPGALVQLGAERHLVADPFRRPQDLLRGALAPVGSLVDKARVALFAVLQFLQPVDAIFAKPPRSTLAFLRAELAVSDVMIERFFRPFYQGIFLAPLDEQDARMFEFVFKMFTLGVAALPAKGLGEVPKQLARALPEDTVRTRTLVLGVSATSVRVAEVGAEKAEGAREPDDHTLESDAVVLAVDRPALAAIDGAHGAAGTDGERSSTAIYFAIDGPPPIAEPILVLNGECGRVAPGASSAVLNNVCFPSSVASSYAPAGKALASCTVVGDPAVTDAELERAVREQLGRWFGAERVAAWRHLRTYRVRYAQPTQLGARGGFDWPARLDGGLYRCGDHTSSPTLNGAMASGRRAAEAVLEDLRARGRLAASGRA</sequence>